<sequence>MDYDDEQDTFLRGAFKSFVCVVLSLLLGFQVYSYLLTPHEIVNGDFSDIKHIINQLSHGLSEINRKHEQLQFEMDHIASALPAVAAAADRAKDALGPPQHQPKRALDLNNYDRQVVDYALETAGGRVIDTGDTIEHFIYESPISWALYALSAFMCRECLGATTVIRPGALPGECWAFKGPRGEVTIRLLGNVRVTGVSLEHISPQISPTKEISSAPRLFQVEGLEYRRDVYPHDFGTFEYNKDGKPIQYFDVKHPSNKGFDLVRIKVISNWGHSVYTCVYRVRVHGELVQKQPPKTFKEEDYLQIDKE</sequence>
<accession>A0A5E4R0F6</accession>
<dbReference type="PANTHER" id="PTHR12911:SF8">
    <property type="entry name" value="KLAROID PROTEIN-RELATED"/>
    <property type="match status" value="1"/>
</dbReference>
<name>A0A5E4R0F6_9NEOP</name>
<evidence type="ECO:0000259" key="6">
    <source>
        <dbReference type="PROSITE" id="PS51469"/>
    </source>
</evidence>
<comment type="subcellular location">
    <subcellularLocation>
        <location evidence="1">Membrane</location>
    </subcellularLocation>
</comment>
<protein>
    <recommendedName>
        <fullName evidence="6">SUN domain-containing protein</fullName>
    </recommendedName>
</protein>
<evidence type="ECO:0000256" key="3">
    <source>
        <dbReference type="ARBA" id="ARBA00022989"/>
    </source>
</evidence>
<keyword evidence="4 5" id="KW-0472">Membrane</keyword>
<keyword evidence="3 5" id="KW-1133">Transmembrane helix</keyword>
<evidence type="ECO:0000313" key="8">
    <source>
        <dbReference type="Proteomes" id="UP000324832"/>
    </source>
</evidence>
<proteinExistence type="predicted"/>
<evidence type="ECO:0000256" key="1">
    <source>
        <dbReference type="ARBA" id="ARBA00004370"/>
    </source>
</evidence>
<dbReference type="InterPro" id="IPR045119">
    <property type="entry name" value="SUN1-5"/>
</dbReference>
<dbReference type="Pfam" id="PF07738">
    <property type="entry name" value="Sad1_UNC"/>
    <property type="match status" value="1"/>
</dbReference>
<dbReference type="Gene3D" id="2.60.120.260">
    <property type="entry name" value="Galactose-binding domain-like"/>
    <property type="match status" value="1"/>
</dbReference>
<dbReference type="InterPro" id="IPR012919">
    <property type="entry name" value="SUN_dom"/>
</dbReference>
<evidence type="ECO:0000256" key="2">
    <source>
        <dbReference type="ARBA" id="ARBA00022692"/>
    </source>
</evidence>
<gene>
    <name evidence="7" type="ORF">LSINAPIS_LOCUS13413</name>
</gene>
<dbReference type="AlphaFoldDB" id="A0A5E4R0F6"/>
<reference evidence="7 8" key="1">
    <citation type="submission" date="2017-07" db="EMBL/GenBank/DDBJ databases">
        <authorList>
            <person name="Talla V."/>
            <person name="Backstrom N."/>
        </authorList>
    </citation>
    <scope>NUCLEOTIDE SEQUENCE [LARGE SCALE GENOMIC DNA]</scope>
</reference>
<feature type="transmembrane region" description="Helical" evidence="5">
    <location>
        <begin position="15"/>
        <end position="35"/>
    </location>
</feature>
<evidence type="ECO:0000313" key="7">
    <source>
        <dbReference type="EMBL" id="VVD03406.1"/>
    </source>
</evidence>
<evidence type="ECO:0000256" key="4">
    <source>
        <dbReference type="ARBA" id="ARBA00023136"/>
    </source>
</evidence>
<dbReference type="Proteomes" id="UP000324832">
    <property type="component" value="Unassembled WGS sequence"/>
</dbReference>
<organism evidence="7 8">
    <name type="scientific">Leptidea sinapis</name>
    <dbReference type="NCBI Taxonomy" id="189913"/>
    <lineage>
        <taxon>Eukaryota</taxon>
        <taxon>Metazoa</taxon>
        <taxon>Ecdysozoa</taxon>
        <taxon>Arthropoda</taxon>
        <taxon>Hexapoda</taxon>
        <taxon>Insecta</taxon>
        <taxon>Pterygota</taxon>
        <taxon>Neoptera</taxon>
        <taxon>Endopterygota</taxon>
        <taxon>Lepidoptera</taxon>
        <taxon>Glossata</taxon>
        <taxon>Ditrysia</taxon>
        <taxon>Papilionoidea</taxon>
        <taxon>Pieridae</taxon>
        <taxon>Dismorphiinae</taxon>
        <taxon>Leptidea</taxon>
    </lineage>
</organism>
<keyword evidence="2 5" id="KW-0812">Transmembrane</keyword>
<dbReference type="EMBL" id="FZQP02006771">
    <property type="protein sequence ID" value="VVD03406.1"/>
    <property type="molecule type" value="Genomic_DNA"/>
</dbReference>
<keyword evidence="8" id="KW-1185">Reference proteome</keyword>
<dbReference type="GO" id="GO:0043495">
    <property type="term" value="F:protein-membrane adaptor activity"/>
    <property type="evidence" value="ECO:0007669"/>
    <property type="project" value="TreeGrafter"/>
</dbReference>
<evidence type="ECO:0000256" key="5">
    <source>
        <dbReference type="SAM" id="Phobius"/>
    </source>
</evidence>
<dbReference type="GO" id="GO:0034993">
    <property type="term" value="C:meiotic nuclear membrane microtubule tethering complex"/>
    <property type="evidence" value="ECO:0007669"/>
    <property type="project" value="TreeGrafter"/>
</dbReference>
<feature type="domain" description="SUN" evidence="6">
    <location>
        <begin position="125"/>
        <end position="289"/>
    </location>
</feature>
<dbReference type="PROSITE" id="PS51469">
    <property type="entry name" value="SUN"/>
    <property type="match status" value="1"/>
</dbReference>
<dbReference type="PANTHER" id="PTHR12911">
    <property type="entry name" value="SAD1/UNC-84-LIKE PROTEIN-RELATED"/>
    <property type="match status" value="1"/>
</dbReference>